<comment type="subcellular location">
    <subcellularLocation>
        <location evidence="1">Cell membrane</location>
        <topology evidence="1">Multi-pass membrane protein</topology>
    </subcellularLocation>
</comment>
<comment type="caution">
    <text evidence="8">The sequence shown here is derived from an EMBL/GenBank/DDBJ whole genome shotgun (WGS) entry which is preliminary data.</text>
</comment>
<feature type="transmembrane region" description="Helical" evidence="6">
    <location>
        <begin position="138"/>
        <end position="160"/>
    </location>
</feature>
<dbReference type="Gene3D" id="1.20.1720.10">
    <property type="entry name" value="Multidrug resistance protein D"/>
    <property type="match status" value="1"/>
</dbReference>
<evidence type="ECO:0000256" key="3">
    <source>
        <dbReference type="ARBA" id="ARBA00022692"/>
    </source>
</evidence>
<evidence type="ECO:0000256" key="1">
    <source>
        <dbReference type="ARBA" id="ARBA00004651"/>
    </source>
</evidence>
<feature type="transmembrane region" description="Helical" evidence="6">
    <location>
        <begin position="244"/>
        <end position="262"/>
    </location>
</feature>
<evidence type="ECO:0000313" key="9">
    <source>
        <dbReference type="Proteomes" id="UP001320768"/>
    </source>
</evidence>
<feature type="domain" description="Major facilitator superfamily (MFS) profile" evidence="7">
    <location>
        <begin position="14"/>
        <end position="395"/>
    </location>
</feature>
<feature type="transmembrane region" description="Helical" evidence="6">
    <location>
        <begin position="103"/>
        <end position="126"/>
    </location>
</feature>
<dbReference type="PANTHER" id="PTHR43124">
    <property type="entry name" value="PURINE EFFLUX PUMP PBUE"/>
    <property type="match status" value="1"/>
</dbReference>
<evidence type="ECO:0000256" key="5">
    <source>
        <dbReference type="ARBA" id="ARBA00023136"/>
    </source>
</evidence>
<dbReference type="InterPro" id="IPR020846">
    <property type="entry name" value="MFS_dom"/>
</dbReference>
<keyword evidence="4 6" id="KW-1133">Transmembrane helix</keyword>
<feature type="transmembrane region" description="Helical" evidence="6">
    <location>
        <begin position="340"/>
        <end position="357"/>
    </location>
</feature>
<evidence type="ECO:0000256" key="6">
    <source>
        <dbReference type="SAM" id="Phobius"/>
    </source>
</evidence>
<dbReference type="PANTHER" id="PTHR43124:SF3">
    <property type="entry name" value="CHLORAMPHENICOL EFFLUX PUMP RV0191"/>
    <property type="match status" value="1"/>
</dbReference>
<dbReference type="InterPro" id="IPR036259">
    <property type="entry name" value="MFS_trans_sf"/>
</dbReference>
<feature type="transmembrane region" description="Helical" evidence="6">
    <location>
        <begin position="52"/>
        <end position="68"/>
    </location>
</feature>
<feature type="transmembrane region" description="Helical" evidence="6">
    <location>
        <begin position="283"/>
        <end position="300"/>
    </location>
</feature>
<dbReference type="InterPro" id="IPR011701">
    <property type="entry name" value="MFS"/>
</dbReference>
<proteinExistence type="predicted"/>
<dbReference type="InterPro" id="IPR050189">
    <property type="entry name" value="MFS_Efflux_Transporters"/>
</dbReference>
<dbReference type="Proteomes" id="UP001320768">
    <property type="component" value="Unassembled WGS sequence"/>
</dbReference>
<dbReference type="SUPFAM" id="SSF103473">
    <property type="entry name" value="MFS general substrate transporter"/>
    <property type="match status" value="1"/>
</dbReference>
<keyword evidence="9" id="KW-1185">Reference proteome</keyword>
<keyword evidence="2" id="KW-1003">Cell membrane</keyword>
<gene>
    <name evidence="8" type="ORF">MKS91_00045</name>
</gene>
<evidence type="ECO:0000313" key="8">
    <source>
        <dbReference type="EMBL" id="MCP8351690.1"/>
    </source>
</evidence>
<feature type="transmembrane region" description="Helical" evidence="6">
    <location>
        <begin position="80"/>
        <end position="97"/>
    </location>
</feature>
<accession>A0ABT1L4N4</accession>
<organism evidence="8 9">
    <name type="scientific">Candidatus Synchoanobacter obligatus</name>
    <dbReference type="NCBI Taxonomy" id="2919597"/>
    <lineage>
        <taxon>Bacteria</taxon>
        <taxon>Pseudomonadati</taxon>
        <taxon>Pseudomonadota</taxon>
        <taxon>Gammaproteobacteria</taxon>
        <taxon>Candidatus Comchoanobacterales</taxon>
        <taxon>Candidatus Comchoanobacteraceae</taxon>
        <taxon>Candidatus Synchoanobacter</taxon>
    </lineage>
</organism>
<keyword evidence="3 6" id="KW-0812">Transmembrane</keyword>
<dbReference type="RefSeq" id="WP_258568805.1">
    <property type="nucleotide sequence ID" value="NZ_JAKUDN010000001.1"/>
</dbReference>
<evidence type="ECO:0000259" key="7">
    <source>
        <dbReference type="PROSITE" id="PS50850"/>
    </source>
</evidence>
<keyword evidence="5 6" id="KW-0472">Membrane</keyword>
<reference evidence="8 9" key="1">
    <citation type="journal article" date="2022" name="Nat. Microbiol.">
        <title>The microbiome of a bacterivorous marine choanoflagellate contains a resource-demanding obligate bacterial associate.</title>
        <authorList>
            <person name="Needham D.M."/>
            <person name="Poirier C."/>
            <person name="Bachy C."/>
            <person name="George E.E."/>
            <person name="Wilken S."/>
            <person name="Yung C.C.M."/>
            <person name="Limardo A.J."/>
            <person name="Morando M."/>
            <person name="Sudek L."/>
            <person name="Malmstrom R.R."/>
            <person name="Keeling P.J."/>
            <person name="Santoro A.E."/>
            <person name="Worden A.Z."/>
        </authorList>
    </citation>
    <scope>NUCLEOTIDE SEQUENCE [LARGE SCALE GENOMIC DNA]</scope>
    <source>
        <strain evidence="8 9">Comchoano-2</strain>
    </source>
</reference>
<dbReference type="PROSITE" id="PS51257">
    <property type="entry name" value="PROKAR_LIPOPROTEIN"/>
    <property type="match status" value="1"/>
</dbReference>
<feature type="transmembrane region" description="Helical" evidence="6">
    <location>
        <begin position="214"/>
        <end position="238"/>
    </location>
</feature>
<evidence type="ECO:0000256" key="2">
    <source>
        <dbReference type="ARBA" id="ARBA00022475"/>
    </source>
</evidence>
<dbReference type="PROSITE" id="PS50850">
    <property type="entry name" value="MFS"/>
    <property type="match status" value="1"/>
</dbReference>
<evidence type="ECO:0000256" key="4">
    <source>
        <dbReference type="ARBA" id="ARBA00022989"/>
    </source>
</evidence>
<protein>
    <submittedName>
        <fullName evidence="8">MFS transporter</fullName>
    </submittedName>
</protein>
<sequence>MREWKPLPSATKKSLLSTAFLTFSCLLGIDIHTPSLPSMVTFFQTNNDMLQYAITLFVFGAGLGIFVWGPEADRYGRKPIITLGASIVILSAIAATTTTSIHIFLFLRLLQGIGSGALMCLCRVIAADLLNRKQLANIGASVGLITGMAPMLAPIIGGYIEEHIGWHGSFIAYAFFCSIGLWVFLINYEESLKEKVVNTHIIQNYMQIFRKKNFLFLALLQGVILSVLNCYAVVAPFLVQNEIGLSPVWFGWLCGLCSVSQLTSKICSPSFIRRFGAYRVHRIGWVLLLSSALLLMSRTQVPGHNIALFIGSIALAFFSIHMIIPFLFTEAMSLSASGKGILGAGFSSTAMLISALVSKSISAIPYEGSGLLASCYFVLAMIGLLMSRSLKPAEE</sequence>
<feature type="transmembrane region" description="Helical" evidence="6">
    <location>
        <begin position="369"/>
        <end position="387"/>
    </location>
</feature>
<dbReference type="EMBL" id="JAKUDN010000001">
    <property type="protein sequence ID" value="MCP8351690.1"/>
    <property type="molecule type" value="Genomic_DNA"/>
</dbReference>
<feature type="transmembrane region" description="Helical" evidence="6">
    <location>
        <begin position="166"/>
        <end position="185"/>
    </location>
</feature>
<dbReference type="Pfam" id="PF07690">
    <property type="entry name" value="MFS_1"/>
    <property type="match status" value="1"/>
</dbReference>
<feature type="transmembrane region" description="Helical" evidence="6">
    <location>
        <begin position="306"/>
        <end position="328"/>
    </location>
</feature>
<name>A0ABT1L4N4_9GAMM</name>